<organism evidence="1 2">
    <name type="scientific">Duganella qianjiadongensis</name>
    <dbReference type="NCBI Taxonomy" id="2692176"/>
    <lineage>
        <taxon>Bacteria</taxon>
        <taxon>Pseudomonadati</taxon>
        <taxon>Pseudomonadota</taxon>
        <taxon>Betaproteobacteria</taxon>
        <taxon>Burkholderiales</taxon>
        <taxon>Oxalobacteraceae</taxon>
        <taxon>Telluria group</taxon>
        <taxon>Duganella</taxon>
    </lineage>
</organism>
<protein>
    <recommendedName>
        <fullName evidence="3">Helix-turn-helix domain-containing protein</fullName>
    </recommendedName>
</protein>
<proteinExistence type="predicted"/>
<accession>A0ABW9VM36</accession>
<reference evidence="1 2" key="1">
    <citation type="submission" date="2019-12" db="EMBL/GenBank/DDBJ databases">
        <title>Novel species isolated from a subtropical stream in China.</title>
        <authorList>
            <person name="Lu H."/>
        </authorList>
    </citation>
    <scope>NUCLEOTIDE SEQUENCE [LARGE SCALE GENOMIC DNA]</scope>
    <source>
        <strain evidence="1 2">CY13W</strain>
    </source>
</reference>
<keyword evidence="2" id="KW-1185">Reference proteome</keyword>
<gene>
    <name evidence="1" type="ORF">GTP27_10040</name>
</gene>
<dbReference type="EMBL" id="WWCM01000005">
    <property type="protein sequence ID" value="MYM39670.1"/>
    <property type="molecule type" value="Genomic_DNA"/>
</dbReference>
<sequence length="110" mass="12994">MAYYAAGIPIPKLARRLRRDERTVKDWLAGKKRVPWWVPEVLRLQHKEVQDMNRHISYASDSYKQFNRPPLATVTELGQLQRHQLNNKKPQSMTELRLDDFDQVRLVIGA</sequence>
<comment type="caution">
    <text evidence="1">The sequence shown here is derived from an EMBL/GenBank/DDBJ whole genome shotgun (WGS) entry which is preliminary data.</text>
</comment>
<dbReference type="RefSeq" id="WP_161039038.1">
    <property type="nucleotide sequence ID" value="NZ_WWCM01000005.1"/>
</dbReference>
<evidence type="ECO:0000313" key="1">
    <source>
        <dbReference type="EMBL" id="MYM39670.1"/>
    </source>
</evidence>
<evidence type="ECO:0000313" key="2">
    <source>
        <dbReference type="Proteomes" id="UP000478090"/>
    </source>
</evidence>
<name>A0ABW9VM36_9BURK</name>
<evidence type="ECO:0008006" key="3">
    <source>
        <dbReference type="Google" id="ProtNLM"/>
    </source>
</evidence>
<dbReference type="Proteomes" id="UP000478090">
    <property type="component" value="Unassembled WGS sequence"/>
</dbReference>